<evidence type="ECO:0000313" key="2">
    <source>
        <dbReference type="EMBL" id="MFD1456391.1"/>
    </source>
</evidence>
<evidence type="ECO:0000256" key="1">
    <source>
        <dbReference type="SAM" id="Phobius"/>
    </source>
</evidence>
<proteinExistence type="predicted"/>
<sequence length="87" mass="10330">MRKLWASYCHLYVIAWHQFRGYTKWFRVLNVMFGPVITISIFSFLVPSPANDILFGVMSLYYILLIGTFLVETIIHGVKFVYRQRHV</sequence>
<keyword evidence="1" id="KW-1133">Transmembrane helix</keyword>
<accession>A0ABW4D6X7</accession>
<protein>
    <submittedName>
        <fullName evidence="2">Uncharacterized protein</fullName>
    </submittedName>
</protein>
<evidence type="ECO:0000313" key="3">
    <source>
        <dbReference type="Proteomes" id="UP001597189"/>
    </source>
</evidence>
<feature type="transmembrane region" description="Helical" evidence="1">
    <location>
        <begin position="53"/>
        <end position="75"/>
    </location>
</feature>
<comment type="caution">
    <text evidence="2">The sequence shown here is derived from an EMBL/GenBank/DDBJ whole genome shotgun (WGS) entry which is preliminary data.</text>
</comment>
<gene>
    <name evidence="2" type="ORF">ACFQ44_12055</name>
</gene>
<keyword evidence="1" id="KW-0472">Membrane</keyword>
<keyword evidence="1" id="KW-0812">Transmembrane</keyword>
<dbReference type="Proteomes" id="UP001597189">
    <property type="component" value="Unassembled WGS sequence"/>
</dbReference>
<feature type="transmembrane region" description="Helical" evidence="1">
    <location>
        <begin position="28"/>
        <end position="47"/>
    </location>
</feature>
<reference evidence="3" key="1">
    <citation type="journal article" date="2019" name="Int. J. Syst. Evol. Microbiol.">
        <title>The Global Catalogue of Microorganisms (GCM) 10K type strain sequencing project: providing services to taxonomists for standard genome sequencing and annotation.</title>
        <authorList>
            <consortium name="The Broad Institute Genomics Platform"/>
            <consortium name="The Broad Institute Genome Sequencing Center for Infectious Disease"/>
            <person name="Wu L."/>
            <person name="Ma J."/>
        </authorList>
    </citation>
    <scope>NUCLEOTIDE SEQUENCE [LARGE SCALE GENOMIC DNA]</scope>
    <source>
        <strain evidence="3">CCM 8979</strain>
    </source>
</reference>
<name>A0ABW4D6X7_9LACO</name>
<organism evidence="2 3">
    <name type="scientific">Levilactobacillus lanxiensis</name>
    <dbReference type="NCBI Taxonomy" id="2799568"/>
    <lineage>
        <taxon>Bacteria</taxon>
        <taxon>Bacillati</taxon>
        <taxon>Bacillota</taxon>
        <taxon>Bacilli</taxon>
        <taxon>Lactobacillales</taxon>
        <taxon>Lactobacillaceae</taxon>
        <taxon>Levilactobacillus</taxon>
    </lineage>
</organism>
<dbReference type="EMBL" id="JBHTOD010000010">
    <property type="protein sequence ID" value="MFD1456391.1"/>
    <property type="molecule type" value="Genomic_DNA"/>
</dbReference>
<dbReference type="RefSeq" id="WP_203646571.1">
    <property type="nucleotide sequence ID" value="NZ_BOLN01000010.1"/>
</dbReference>
<keyword evidence="3" id="KW-1185">Reference proteome</keyword>